<evidence type="ECO:0000256" key="1">
    <source>
        <dbReference type="SAM" id="SignalP"/>
    </source>
</evidence>
<accession>A0A844FUA7</accession>
<name>A0A844FUA7_9FIRM</name>
<gene>
    <name evidence="2" type="ORF">FYJ79_06810</name>
</gene>
<dbReference type="Proteomes" id="UP000442619">
    <property type="component" value="Unassembled WGS sequence"/>
</dbReference>
<keyword evidence="2" id="KW-0378">Hydrolase</keyword>
<dbReference type="Gene3D" id="3.40.50.1110">
    <property type="entry name" value="SGNH hydrolase"/>
    <property type="match status" value="1"/>
</dbReference>
<dbReference type="CDD" id="cd00229">
    <property type="entry name" value="SGNH_hydrolase"/>
    <property type="match status" value="1"/>
</dbReference>
<dbReference type="SUPFAM" id="SSF52266">
    <property type="entry name" value="SGNH hydrolase"/>
    <property type="match status" value="1"/>
</dbReference>
<protein>
    <submittedName>
        <fullName evidence="2">SGNH/GDSL hydrolase family protein</fullName>
    </submittedName>
</protein>
<reference evidence="2 3" key="1">
    <citation type="submission" date="2019-08" db="EMBL/GenBank/DDBJ databases">
        <title>In-depth cultivation of the pig gut microbiome towards novel bacterial diversity and tailored functional studies.</title>
        <authorList>
            <person name="Wylensek D."/>
            <person name="Hitch T.C.A."/>
            <person name="Clavel T."/>
        </authorList>
    </citation>
    <scope>NUCLEOTIDE SEQUENCE [LARGE SCALE GENOMIC DNA]</scope>
    <source>
        <strain evidence="2 3">CA-Schmier-601-WT-3</strain>
    </source>
</reference>
<keyword evidence="1" id="KW-0732">Signal</keyword>
<comment type="caution">
    <text evidence="2">The sequence shown here is derived from an EMBL/GenBank/DDBJ whole genome shotgun (WGS) entry which is preliminary data.</text>
</comment>
<dbReference type="EMBL" id="VUNM01000013">
    <property type="protein sequence ID" value="MST89284.1"/>
    <property type="molecule type" value="Genomic_DNA"/>
</dbReference>
<feature type="chain" id="PRO_5032613025" evidence="1">
    <location>
        <begin position="30"/>
        <end position="248"/>
    </location>
</feature>
<organism evidence="2 3">
    <name type="scientific">Sharpea porci</name>
    <dbReference type="NCBI Taxonomy" id="2652286"/>
    <lineage>
        <taxon>Bacteria</taxon>
        <taxon>Bacillati</taxon>
        <taxon>Bacillota</taxon>
        <taxon>Erysipelotrichia</taxon>
        <taxon>Erysipelotrichales</taxon>
        <taxon>Coprobacillaceae</taxon>
        <taxon>Sharpea</taxon>
    </lineage>
</organism>
<feature type="signal peptide" evidence="1">
    <location>
        <begin position="1"/>
        <end position="29"/>
    </location>
</feature>
<evidence type="ECO:0000313" key="2">
    <source>
        <dbReference type="EMBL" id="MST89284.1"/>
    </source>
</evidence>
<sequence length="248" mass="27364">MNPSTIVKLALIPLLALSTANSVPQLVNASTSIAGEVKSVSKMTEINAWGDSMTEGVNGDGVSYPAVLEKLTGIKTNNYGIGGETSEEIMNRSLKKGDQSNDILIIEMGDNGGWDKDIDTLINQYKIMIANAHTDRYIIISSTDDPNDSDQIWGYTDEAIGLEDTWYEEALEEAFGEHLLKGRQYLIKRGLAINGIPFDDEDIKRAKQGLISEKLRHVEKDNTHLNSLGYTAQAYGVYELGRSLGYWK</sequence>
<dbReference type="RefSeq" id="WP_154515883.1">
    <property type="nucleotide sequence ID" value="NZ_VUNM01000013.1"/>
</dbReference>
<proteinExistence type="predicted"/>
<dbReference type="AlphaFoldDB" id="A0A844FUA7"/>
<dbReference type="InterPro" id="IPR036514">
    <property type="entry name" value="SGNH_hydro_sf"/>
</dbReference>
<evidence type="ECO:0000313" key="3">
    <source>
        <dbReference type="Proteomes" id="UP000442619"/>
    </source>
</evidence>
<keyword evidence="3" id="KW-1185">Reference proteome</keyword>
<dbReference type="GO" id="GO:0016787">
    <property type="term" value="F:hydrolase activity"/>
    <property type="evidence" value="ECO:0007669"/>
    <property type="project" value="UniProtKB-KW"/>
</dbReference>